<protein>
    <submittedName>
        <fullName evidence="2">Uncharacterized protein</fullName>
    </submittedName>
</protein>
<dbReference type="Proteomes" id="UP000032740">
    <property type="component" value="Chromosome"/>
</dbReference>
<organism evidence="2 3">
    <name type="scientific">Alteracholeplasma palmae (strain ATCC 49389 / J233)</name>
    <name type="common">Acholeplasma palmae</name>
    <dbReference type="NCBI Taxonomy" id="1318466"/>
    <lineage>
        <taxon>Bacteria</taxon>
        <taxon>Bacillati</taxon>
        <taxon>Mycoplasmatota</taxon>
        <taxon>Mollicutes</taxon>
        <taxon>Acholeplasmatales</taxon>
        <taxon>Acholeplasmataceae</taxon>
        <taxon>Acholeplasma</taxon>
    </lineage>
</organism>
<dbReference type="AlphaFoldDB" id="U4KR49"/>
<dbReference type="EMBL" id="FO681347">
    <property type="protein sequence ID" value="CCV63876.1"/>
    <property type="molecule type" value="Genomic_DNA"/>
</dbReference>
<keyword evidence="1" id="KW-1133">Transmembrane helix</keyword>
<feature type="transmembrane region" description="Helical" evidence="1">
    <location>
        <begin position="130"/>
        <end position="157"/>
    </location>
</feature>
<proteinExistence type="predicted"/>
<keyword evidence="3" id="KW-1185">Reference proteome</keyword>
<gene>
    <name evidence="2" type="ORF">BN85402990</name>
</gene>
<dbReference type="RefSeq" id="WP_026655850.1">
    <property type="nucleotide sequence ID" value="NC_022538.1"/>
</dbReference>
<evidence type="ECO:0000256" key="1">
    <source>
        <dbReference type="SAM" id="Phobius"/>
    </source>
</evidence>
<feature type="transmembrane region" description="Helical" evidence="1">
    <location>
        <begin position="63"/>
        <end position="84"/>
    </location>
</feature>
<keyword evidence="1" id="KW-0812">Transmembrane</keyword>
<feature type="transmembrane region" description="Helical" evidence="1">
    <location>
        <begin position="96"/>
        <end position="118"/>
    </location>
</feature>
<feature type="transmembrane region" description="Helical" evidence="1">
    <location>
        <begin position="7"/>
        <end position="27"/>
    </location>
</feature>
<accession>U4KR49</accession>
<dbReference type="HOGENOM" id="CLU_1418776_0_0_14"/>
<feature type="transmembrane region" description="Helical" evidence="1">
    <location>
        <begin position="33"/>
        <end position="56"/>
    </location>
</feature>
<evidence type="ECO:0000313" key="2">
    <source>
        <dbReference type="EMBL" id="CCV63876.1"/>
    </source>
</evidence>
<reference evidence="2 3" key="1">
    <citation type="journal article" date="2013" name="J. Mol. Microbiol. Biotechnol.">
        <title>Analysis of the Complete Genomes of Acholeplasma brassicae , A. palmae and A. laidlawii and Their Comparison to the Obligate Parasites from ' Candidatus Phytoplasma'.</title>
        <authorList>
            <person name="Kube M."/>
            <person name="Siewert C."/>
            <person name="Migdoll A.M."/>
            <person name="Duduk B."/>
            <person name="Holz S."/>
            <person name="Rabus R."/>
            <person name="Seemuller E."/>
            <person name="Mitrovic J."/>
            <person name="Muller I."/>
            <person name="Buttner C."/>
            <person name="Reinhardt R."/>
        </authorList>
    </citation>
    <scope>NUCLEOTIDE SEQUENCE [LARGE SCALE GENOMIC DNA]</scope>
    <source>
        <strain evidence="2 3">J233</strain>
    </source>
</reference>
<evidence type="ECO:0000313" key="3">
    <source>
        <dbReference type="Proteomes" id="UP000032740"/>
    </source>
</evidence>
<keyword evidence="1" id="KW-0472">Membrane</keyword>
<sequence>MQQNKYKLSLLIPSILLLIIGIVYFALSDVYKTTAIGLDGWFVLVFIILISLGLIIQFKSYKIYTLSIMLGFAIFNLMFTSEIIKRFSDSLSSTANIFVLMFILLSYTSFIIALCFIWMNETKPKFETHYTRIICLITLALSAIMMIGTAIIVLSLIRTEAFVTVLVIYLMIFIVTLVASYLLIDTKKLEA</sequence>
<feature type="transmembrane region" description="Helical" evidence="1">
    <location>
        <begin position="163"/>
        <end position="184"/>
    </location>
</feature>
<dbReference type="KEGG" id="apal:BN85402990"/>
<name>U4KR49_ALTPJ</name>